<sequence>MHFKNTILFIGLTLTMGACATYTLPVNSLTEQLQEAKSNPQQINTKLNGPTVMGNFSYQMNGVDTLKVYNSKGQIVKIKNAPSIEMQLTLKNGKIRTYYFDSVTLTNDSIKGCYSRFLNRYSTIAIKDIESIGVQNAKKGFNYAK</sequence>
<dbReference type="OrthoDB" id="669098at2"/>
<dbReference type="PROSITE" id="PS51257">
    <property type="entry name" value="PROKAR_LIPOPROTEIN"/>
    <property type="match status" value="1"/>
</dbReference>
<proteinExistence type="predicted"/>
<evidence type="ECO:0008006" key="4">
    <source>
        <dbReference type="Google" id="ProtNLM"/>
    </source>
</evidence>
<protein>
    <recommendedName>
        <fullName evidence="4">Lipoprotein</fullName>
    </recommendedName>
</protein>
<dbReference type="EMBL" id="LQNU01000033">
    <property type="protein sequence ID" value="KZE83868.1"/>
    <property type="molecule type" value="Genomic_DNA"/>
</dbReference>
<feature type="signal peptide" evidence="1">
    <location>
        <begin position="1"/>
        <end position="20"/>
    </location>
</feature>
<name>A0A164AHJ9_9FLAO</name>
<organism evidence="2 3">
    <name type="scientific">Myroides marinus</name>
    <dbReference type="NCBI Taxonomy" id="703342"/>
    <lineage>
        <taxon>Bacteria</taxon>
        <taxon>Pseudomonadati</taxon>
        <taxon>Bacteroidota</taxon>
        <taxon>Flavobacteriia</taxon>
        <taxon>Flavobacteriales</taxon>
        <taxon>Flavobacteriaceae</taxon>
        <taxon>Myroides</taxon>
    </lineage>
</organism>
<dbReference type="RefSeq" id="WP_038986406.1">
    <property type="nucleotide sequence ID" value="NZ_JACAJN010000048.1"/>
</dbReference>
<keyword evidence="3" id="KW-1185">Reference proteome</keyword>
<accession>A0A164AHJ9</accession>
<reference evidence="2 3" key="1">
    <citation type="submission" date="2016-01" db="EMBL/GenBank/DDBJ databases">
        <title>Whole genome sequencing of Myroides marinus L41.</title>
        <authorList>
            <person name="Hong K.W."/>
        </authorList>
    </citation>
    <scope>NUCLEOTIDE SEQUENCE [LARGE SCALE GENOMIC DNA]</scope>
    <source>
        <strain evidence="2 3">L41</strain>
    </source>
</reference>
<evidence type="ECO:0000313" key="3">
    <source>
        <dbReference type="Proteomes" id="UP000076630"/>
    </source>
</evidence>
<evidence type="ECO:0000313" key="2">
    <source>
        <dbReference type="EMBL" id="KZE83868.1"/>
    </source>
</evidence>
<feature type="chain" id="PRO_5007848678" description="Lipoprotein" evidence="1">
    <location>
        <begin position="21"/>
        <end position="145"/>
    </location>
</feature>
<gene>
    <name evidence="2" type="ORF">AV926_02895</name>
</gene>
<dbReference type="Proteomes" id="UP000076630">
    <property type="component" value="Unassembled WGS sequence"/>
</dbReference>
<keyword evidence="1" id="KW-0732">Signal</keyword>
<dbReference type="AlphaFoldDB" id="A0A164AHJ9"/>
<comment type="caution">
    <text evidence="2">The sequence shown here is derived from an EMBL/GenBank/DDBJ whole genome shotgun (WGS) entry which is preliminary data.</text>
</comment>
<evidence type="ECO:0000256" key="1">
    <source>
        <dbReference type="SAM" id="SignalP"/>
    </source>
</evidence>